<feature type="compositionally biased region" description="Acidic residues" evidence="6">
    <location>
        <begin position="713"/>
        <end position="723"/>
    </location>
</feature>
<feature type="compositionally biased region" description="Low complexity" evidence="6">
    <location>
        <begin position="217"/>
        <end position="226"/>
    </location>
</feature>
<dbReference type="EC" id="3.6.4.12" evidence="5"/>
<evidence type="ECO:0000313" key="9">
    <source>
        <dbReference type="Proteomes" id="UP001516023"/>
    </source>
</evidence>
<dbReference type="Gene3D" id="2.40.50.140">
    <property type="entry name" value="Nucleic acid-binding proteins"/>
    <property type="match status" value="1"/>
</dbReference>
<comment type="function">
    <text evidence="5">Acts as component of the MCM2-7 complex (MCM complex) which is the replicative helicase essential for 'once per cell cycle' DNA replication initiation and elongation in eukaryotic cells. The active ATPase sites in the MCM2-7 ring are formed through the interaction surfaces of two neighboring subunits such that a critical structure of a conserved arginine finger motif is provided in trans relative to the ATP-binding site of the Walker A box of the adjacent subunit. The six ATPase active sites, however, are likely to contribute differentially to the complex helicase activity.</text>
</comment>
<dbReference type="PROSITE" id="PS00847">
    <property type="entry name" value="MCM_1"/>
    <property type="match status" value="1"/>
</dbReference>
<dbReference type="InterPro" id="IPR012340">
    <property type="entry name" value="NA-bd_OB-fold"/>
</dbReference>
<keyword evidence="5" id="KW-0347">Helicase</keyword>
<dbReference type="InterPro" id="IPR027417">
    <property type="entry name" value="P-loop_NTPase"/>
</dbReference>
<feature type="compositionally biased region" description="Polar residues" evidence="6">
    <location>
        <begin position="728"/>
        <end position="741"/>
    </location>
</feature>
<dbReference type="Pfam" id="PF00493">
    <property type="entry name" value="MCM"/>
    <property type="match status" value="1"/>
</dbReference>
<dbReference type="PANTHER" id="PTHR11630:SF26">
    <property type="entry name" value="DNA REPLICATION LICENSING FACTOR MCM7"/>
    <property type="match status" value="1"/>
</dbReference>
<dbReference type="PRINTS" id="PR01660">
    <property type="entry name" value="MCMPROTEIN4"/>
</dbReference>
<evidence type="ECO:0000256" key="6">
    <source>
        <dbReference type="SAM" id="MobiDB-lite"/>
    </source>
</evidence>
<sequence length="928" mass="101549">MDAAAADAAGLGPQYPSYDEDEDDEMFHLSLPRDFPSSNCFSQRHPNAALFAQFLREHTILTTVANPNEDADEETFLEPTELGKQALRRTSCYPPHLQRIKNRHAYSSGGTFIIEVPLSELVAWDAVRGAELAHRATKNGMRYQELFCRVIDSVLAAMEVTALGSRTQAGGRMRDSIDVLSEQRRAAQDARTAELEARAGAVGGDDANGPLGGGGLENDAAMTGAAAPGGNGGATEDLPPLLMRRYELRILPLKRPGVFPPFDKQYRESKTVDTTLPSSSAAYSSTITELSLRQIRSSSMGHLVTLRGMVVRASDVKPACLVATYTCDACGCEIYQVVQNKREFLPQRLCPVEECRRASKGGDTLHLQTRGSKFVKFQELRCQELPSQVPMGHVPRSMSVHCRGELTRLASPGDVVTIDGVFLPQRVAESGYRAMKAGLVSTSFLEAQNIIIHKKSYEEDSSDYLSEEEKQRMDREIHAISNGEDPVGTLSSAIAPEIFGHEDIKRALLLQLVGGCTRKLPDGMRIRGDINICLMGDPGVAKSQLLKHVASIAPRGVYTTGKGSSGVGLTAAITKDVTTGELALEGGALVLADRGICAIDEFDKMDEADRTAIHEVMEQQTVSVAKAGIVATLNARAAVLAAANPLYGRYNRRKSLSENINLPNSLLSRFDLMFLILDIADVDRDMSLARHVTFVHQNEGVEGNKDVSNELRAEEDEEDEDEGFVPGVNSQSQDDDQQPTISSNVLREYISRARRHQPVVPADVAPYIVEAYVTLRSQGTPTGGRTKNGDQTVMTARQLLSILRLSQALARLRFSDFVAREDVDEAIRLTHMSKSSLLDEDQDPRGGPDSSKRKWGGEDVTSRIFNIIRDYATASRSDRIELKLCEAMVLRKGFTAQQLQHCLEEYQNLSIIELNATGTHISLMGAST</sequence>
<keyword evidence="3 4" id="KW-0238">DNA-binding</keyword>
<feature type="region of interest" description="Disordered" evidence="6">
    <location>
        <begin position="835"/>
        <end position="855"/>
    </location>
</feature>
<dbReference type="InterPro" id="IPR008047">
    <property type="entry name" value="MCM_4"/>
</dbReference>
<dbReference type="InterPro" id="IPR018525">
    <property type="entry name" value="MCM_CS"/>
</dbReference>
<evidence type="ECO:0000256" key="3">
    <source>
        <dbReference type="ARBA" id="ARBA00023125"/>
    </source>
</evidence>
<evidence type="ECO:0000256" key="4">
    <source>
        <dbReference type="RuleBase" id="RU004070"/>
    </source>
</evidence>
<dbReference type="PROSITE" id="PS50051">
    <property type="entry name" value="MCM_2"/>
    <property type="match status" value="1"/>
</dbReference>
<keyword evidence="5" id="KW-0539">Nucleus</keyword>
<feature type="region of interest" description="Disordered" evidence="6">
    <location>
        <begin position="182"/>
        <end position="238"/>
    </location>
</feature>
<dbReference type="PANTHER" id="PTHR11630">
    <property type="entry name" value="DNA REPLICATION LICENSING FACTOR MCM FAMILY MEMBER"/>
    <property type="match status" value="1"/>
</dbReference>
<dbReference type="SUPFAM" id="SSF50249">
    <property type="entry name" value="Nucleic acid-binding proteins"/>
    <property type="match status" value="1"/>
</dbReference>
<comment type="catalytic activity">
    <reaction evidence="5">
        <text>ATP + H2O = ADP + phosphate + H(+)</text>
        <dbReference type="Rhea" id="RHEA:13065"/>
        <dbReference type="ChEBI" id="CHEBI:15377"/>
        <dbReference type="ChEBI" id="CHEBI:15378"/>
        <dbReference type="ChEBI" id="CHEBI:30616"/>
        <dbReference type="ChEBI" id="CHEBI:43474"/>
        <dbReference type="ChEBI" id="CHEBI:456216"/>
        <dbReference type="EC" id="3.6.4.12"/>
    </reaction>
</comment>
<feature type="compositionally biased region" description="Basic and acidic residues" evidence="6">
    <location>
        <begin position="182"/>
        <end position="197"/>
    </location>
</feature>
<dbReference type="InterPro" id="IPR033762">
    <property type="entry name" value="MCM_OB"/>
</dbReference>
<dbReference type="GO" id="GO:0042555">
    <property type="term" value="C:MCM complex"/>
    <property type="evidence" value="ECO:0007669"/>
    <property type="project" value="UniProtKB-UniRule"/>
</dbReference>
<dbReference type="GO" id="GO:0003677">
    <property type="term" value="F:DNA binding"/>
    <property type="evidence" value="ECO:0007669"/>
    <property type="project" value="UniProtKB-KW"/>
</dbReference>
<feature type="compositionally biased region" description="Basic and acidic residues" evidence="6">
    <location>
        <begin position="843"/>
        <end position="855"/>
    </location>
</feature>
<feature type="region of interest" description="Disordered" evidence="6">
    <location>
        <begin position="1"/>
        <end position="21"/>
    </location>
</feature>
<organism evidence="8 9">
    <name type="scientific">Cyclotella cryptica</name>
    <dbReference type="NCBI Taxonomy" id="29204"/>
    <lineage>
        <taxon>Eukaryota</taxon>
        <taxon>Sar</taxon>
        <taxon>Stramenopiles</taxon>
        <taxon>Ochrophyta</taxon>
        <taxon>Bacillariophyta</taxon>
        <taxon>Coscinodiscophyceae</taxon>
        <taxon>Thalassiosirophycidae</taxon>
        <taxon>Stephanodiscales</taxon>
        <taxon>Stephanodiscaceae</taxon>
        <taxon>Cyclotella</taxon>
    </lineage>
</organism>
<comment type="similarity">
    <text evidence="4">Belongs to the MCM family.</text>
</comment>
<keyword evidence="5" id="KW-0235">DNA replication</keyword>
<dbReference type="InterPro" id="IPR003593">
    <property type="entry name" value="AAA+_ATPase"/>
</dbReference>
<dbReference type="Pfam" id="PF17207">
    <property type="entry name" value="MCM_OB"/>
    <property type="match status" value="1"/>
</dbReference>
<dbReference type="Proteomes" id="UP001516023">
    <property type="component" value="Unassembled WGS sequence"/>
</dbReference>
<dbReference type="Pfam" id="PF24901">
    <property type="entry name" value="WHD_MCM7"/>
    <property type="match status" value="1"/>
</dbReference>
<comment type="caution">
    <text evidence="8">The sequence shown here is derived from an EMBL/GenBank/DDBJ whole genome shotgun (WGS) entry which is preliminary data.</text>
</comment>
<dbReference type="GO" id="GO:0003678">
    <property type="term" value="F:DNA helicase activity"/>
    <property type="evidence" value="ECO:0007669"/>
    <property type="project" value="UniProtKB-UniRule"/>
</dbReference>
<dbReference type="SMART" id="SM00350">
    <property type="entry name" value="MCM"/>
    <property type="match status" value="1"/>
</dbReference>
<dbReference type="PRINTS" id="PR01657">
    <property type="entry name" value="MCMFAMILY"/>
</dbReference>
<dbReference type="InterPro" id="IPR031327">
    <property type="entry name" value="MCM"/>
</dbReference>
<dbReference type="FunFam" id="3.40.50.300:FF:000826">
    <property type="entry name" value="Replicative DNA helicase Mcm"/>
    <property type="match status" value="1"/>
</dbReference>
<name>A0ABD3QPP1_9STRA</name>
<evidence type="ECO:0000256" key="5">
    <source>
        <dbReference type="RuleBase" id="RU368062"/>
    </source>
</evidence>
<evidence type="ECO:0000313" key="8">
    <source>
        <dbReference type="EMBL" id="KAL3802345.1"/>
    </source>
</evidence>
<dbReference type="InterPro" id="IPR041562">
    <property type="entry name" value="MCM_lid"/>
</dbReference>
<dbReference type="Pfam" id="PF17855">
    <property type="entry name" value="MCM_lid"/>
    <property type="match status" value="1"/>
</dbReference>
<keyword evidence="5" id="KW-0378">Hydrolase</keyword>
<keyword evidence="2 4" id="KW-0067">ATP-binding</keyword>
<reference evidence="8 9" key="1">
    <citation type="journal article" date="2020" name="G3 (Bethesda)">
        <title>Improved Reference Genome for Cyclotella cryptica CCMP332, a Model for Cell Wall Morphogenesis, Salinity Adaptation, and Lipid Production in Diatoms (Bacillariophyta).</title>
        <authorList>
            <person name="Roberts W.R."/>
            <person name="Downey K.M."/>
            <person name="Ruck E.C."/>
            <person name="Traller J.C."/>
            <person name="Alverson A.J."/>
        </authorList>
    </citation>
    <scope>NUCLEOTIDE SEQUENCE [LARGE SCALE GENOMIC DNA]</scope>
    <source>
        <strain evidence="8 9">CCMP332</strain>
    </source>
</reference>
<evidence type="ECO:0000256" key="1">
    <source>
        <dbReference type="ARBA" id="ARBA00022741"/>
    </source>
</evidence>
<dbReference type="InterPro" id="IPR001208">
    <property type="entry name" value="MCM_dom"/>
</dbReference>
<dbReference type="SUPFAM" id="SSF52540">
    <property type="entry name" value="P-loop containing nucleoside triphosphate hydrolases"/>
    <property type="match status" value="1"/>
</dbReference>
<dbReference type="AlphaFoldDB" id="A0ABD3QPP1"/>
<gene>
    <name evidence="8" type="ORF">HJC23_007170</name>
</gene>
<keyword evidence="9" id="KW-1185">Reference proteome</keyword>
<accession>A0ABD3QPP1</accession>
<dbReference type="GO" id="GO:0005524">
    <property type="term" value="F:ATP binding"/>
    <property type="evidence" value="ECO:0007669"/>
    <property type="project" value="UniProtKB-UniRule"/>
</dbReference>
<keyword evidence="1 4" id="KW-0547">Nucleotide-binding</keyword>
<dbReference type="Gene3D" id="2.20.28.10">
    <property type="match status" value="1"/>
</dbReference>
<protein>
    <recommendedName>
        <fullName evidence="5">DNA replication licensing factor MCM4</fullName>
        <ecNumber evidence="5">3.6.4.12</ecNumber>
    </recommendedName>
</protein>
<feature type="compositionally biased region" description="Basic and acidic residues" evidence="6">
    <location>
        <begin position="702"/>
        <end position="712"/>
    </location>
</feature>
<feature type="domain" description="MCM C-terminal AAA(+) ATPase" evidence="7">
    <location>
        <begin position="490"/>
        <end position="692"/>
    </location>
</feature>
<dbReference type="Gene3D" id="3.40.50.300">
    <property type="entry name" value="P-loop containing nucleotide triphosphate hydrolases"/>
    <property type="match status" value="1"/>
</dbReference>
<feature type="region of interest" description="Disordered" evidence="6">
    <location>
        <begin position="701"/>
        <end position="741"/>
    </location>
</feature>
<dbReference type="GO" id="GO:0016787">
    <property type="term" value="F:hydrolase activity"/>
    <property type="evidence" value="ECO:0007669"/>
    <property type="project" value="UniProtKB-KW"/>
</dbReference>
<evidence type="ECO:0000256" key="2">
    <source>
        <dbReference type="ARBA" id="ARBA00022840"/>
    </source>
</evidence>
<evidence type="ECO:0000259" key="7">
    <source>
        <dbReference type="PROSITE" id="PS50051"/>
    </source>
</evidence>
<dbReference type="SMART" id="SM00382">
    <property type="entry name" value="AAA"/>
    <property type="match status" value="1"/>
</dbReference>
<proteinExistence type="inferred from homology"/>
<dbReference type="GO" id="GO:0006260">
    <property type="term" value="P:DNA replication"/>
    <property type="evidence" value="ECO:0007669"/>
    <property type="project" value="UniProtKB-KW"/>
</dbReference>
<dbReference type="EMBL" id="JABMIG020000020">
    <property type="protein sequence ID" value="KAL3802345.1"/>
    <property type="molecule type" value="Genomic_DNA"/>
</dbReference>
<comment type="subunit">
    <text evidence="5">Component of the MCM2-7 complex.</text>
</comment>